<gene>
    <name evidence="5" type="ORF">ABR189_08680</name>
</gene>
<evidence type="ECO:0000256" key="3">
    <source>
        <dbReference type="ARBA" id="ARBA00022840"/>
    </source>
</evidence>
<keyword evidence="3 4" id="KW-0067">ATP-binding</keyword>
<name>A0ABV2T330_9BACT</name>
<evidence type="ECO:0000256" key="1">
    <source>
        <dbReference type="ARBA" id="ARBA00010638"/>
    </source>
</evidence>
<keyword evidence="5" id="KW-0436">Ligase</keyword>
<dbReference type="InterPro" id="IPR002698">
    <property type="entry name" value="FTHF_cligase"/>
</dbReference>
<dbReference type="GO" id="GO:0030272">
    <property type="term" value="F:5-formyltetrahydrofolate cyclo-ligase activity"/>
    <property type="evidence" value="ECO:0007669"/>
    <property type="project" value="UniProtKB-EC"/>
</dbReference>
<evidence type="ECO:0000256" key="4">
    <source>
        <dbReference type="RuleBase" id="RU361279"/>
    </source>
</evidence>
<dbReference type="InterPro" id="IPR037171">
    <property type="entry name" value="NagB/RpiA_transferase-like"/>
</dbReference>
<protein>
    <recommendedName>
        <fullName evidence="4">5-formyltetrahydrofolate cyclo-ligase</fullName>
        <ecNumber evidence="4">6.3.3.2</ecNumber>
    </recommendedName>
</protein>
<dbReference type="PANTHER" id="PTHR23407">
    <property type="entry name" value="ATPASE INHIBITOR/5-FORMYLTETRAHYDROFOLATE CYCLO-LIGASE"/>
    <property type="match status" value="1"/>
</dbReference>
<evidence type="ECO:0000313" key="6">
    <source>
        <dbReference type="Proteomes" id="UP001549749"/>
    </source>
</evidence>
<dbReference type="NCBIfam" id="TIGR02727">
    <property type="entry name" value="MTHFS_bact"/>
    <property type="match status" value="1"/>
</dbReference>
<organism evidence="5 6">
    <name type="scientific">Chitinophaga defluvii</name>
    <dbReference type="NCBI Taxonomy" id="3163343"/>
    <lineage>
        <taxon>Bacteria</taxon>
        <taxon>Pseudomonadati</taxon>
        <taxon>Bacteroidota</taxon>
        <taxon>Chitinophagia</taxon>
        <taxon>Chitinophagales</taxon>
        <taxon>Chitinophagaceae</taxon>
        <taxon>Chitinophaga</taxon>
    </lineage>
</organism>
<dbReference type="PIRSF" id="PIRSF006806">
    <property type="entry name" value="FTHF_cligase"/>
    <property type="match status" value="1"/>
</dbReference>
<keyword evidence="2 4" id="KW-0547">Nucleotide-binding</keyword>
<dbReference type="InterPro" id="IPR024185">
    <property type="entry name" value="FTHF_cligase-like_sf"/>
</dbReference>
<dbReference type="RefSeq" id="WP_354660078.1">
    <property type="nucleotide sequence ID" value="NZ_JBEXAC010000001.1"/>
</dbReference>
<dbReference type="Proteomes" id="UP001549749">
    <property type="component" value="Unassembled WGS sequence"/>
</dbReference>
<dbReference type="Gene3D" id="3.40.50.10420">
    <property type="entry name" value="NagB/RpiA/CoA transferase-like"/>
    <property type="match status" value="1"/>
</dbReference>
<comment type="similarity">
    <text evidence="1 4">Belongs to the 5-formyltetrahydrofolate cyclo-ligase family.</text>
</comment>
<comment type="caution">
    <text evidence="5">The sequence shown here is derived from an EMBL/GenBank/DDBJ whole genome shotgun (WGS) entry which is preliminary data.</text>
</comment>
<dbReference type="SUPFAM" id="SSF100950">
    <property type="entry name" value="NagB/RpiA/CoA transferase-like"/>
    <property type="match status" value="1"/>
</dbReference>
<keyword evidence="4" id="KW-0479">Metal-binding</keyword>
<keyword evidence="4" id="KW-0460">Magnesium</keyword>
<reference evidence="5 6" key="1">
    <citation type="submission" date="2024-06" db="EMBL/GenBank/DDBJ databases">
        <title>Chitinophaga defluvii sp. nov., isolated from municipal sewage.</title>
        <authorList>
            <person name="Zhang L."/>
        </authorList>
    </citation>
    <scope>NUCLEOTIDE SEQUENCE [LARGE SCALE GENOMIC DNA]</scope>
    <source>
        <strain evidence="5 6">H8</strain>
    </source>
</reference>
<comment type="catalytic activity">
    <reaction evidence="4">
        <text>(6S)-5-formyl-5,6,7,8-tetrahydrofolate + ATP = (6R)-5,10-methenyltetrahydrofolate + ADP + phosphate</text>
        <dbReference type="Rhea" id="RHEA:10488"/>
        <dbReference type="ChEBI" id="CHEBI:30616"/>
        <dbReference type="ChEBI" id="CHEBI:43474"/>
        <dbReference type="ChEBI" id="CHEBI:57455"/>
        <dbReference type="ChEBI" id="CHEBI:57457"/>
        <dbReference type="ChEBI" id="CHEBI:456216"/>
        <dbReference type="EC" id="6.3.3.2"/>
    </reaction>
</comment>
<dbReference type="Pfam" id="PF01812">
    <property type="entry name" value="5-FTHF_cyc-lig"/>
    <property type="match status" value="1"/>
</dbReference>
<proteinExistence type="inferred from homology"/>
<keyword evidence="6" id="KW-1185">Reference proteome</keyword>
<evidence type="ECO:0000256" key="2">
    <source>
        <dbReference type="ARBA" id="ARBA00022741"/>
    </source>
</evidence>
<dbReference type="PANTHER" id="PTHR23407:SF1">
    <property type="entry name" value="5-FORMYLTETRAHYDROFOLATE CYCLO-LIGASE"/>
    <property type="match status" value="1"/>
</dbReference>
<sequence>MSMTTKKDIRKHFLELRLNLPDEEAAALNRQLLDNCKRLDYRQVALAHIFLPIAEKKEVNTWLLLEYLRSAYPAMQWALSKTCMETGTLTHFLWEEDTVLIKSKYGIPEPADGKLLEAGDIDLVFVPLLAFDETGQRIGYGKGMYDQFLAACRTDTRTIGLSLFEPVPLITALDAWDVPLQTVVTPHKIYQFKQ</sequence>
<dbReference type="EMBL" id="JBEXAC010000001">
    <property type="protein sequence ID" value="MET6997441.1"/>
    <property type="molecule type" value="Genomic_DNA"/>
</dbReference>
<comment type="cofactor">
    <cofactor evidence="4">
        <name>Mg(2+)</name>
        <dbReference type="ChEBI" id="CHEBI:18420"/>
    </cofactor>
</comment>
<evidence type="ECO:0000313" key="5">
    <source>
        <dbReference type="EMBL" id="MET6997441.1"/>
    </source>
</evidence>
<dbReference type="EC" id="6.3.3.2" evidence="4"/>
<accession>A0ABV2T330</accession>